<organism evidence="2 3">
    <name type="scientific">Purpureocillium lilacinum</name>
    <name type="common">Paecilomyces lilacinus</name>
    <dbReference type="NCBI Taxonomy" id="33203"/>
    <lineage>
        <taxon>Eukaryota</taxon>
        <taxon>Fungi</taxon>
        <taxon>Dikarya</taxon>
        <taxon>Ascomycota</taxon>
        <taxon>Pezizomycotina</taxon>
        <taxon>Sordariomycetes</taxon>
        <taxon>Hypocreomycetidae</taxon>
        <taxon>Hypocreales</taxon>
        <taxon>Ophiocordycipitaceae</taxon>
        <taxon>Purpureocillium</taxon>
    </lineage>
</organism>
<name>A0ABR0BGK1_PURLI</name>
<evidence type="ECO:0000256" key="1">
    <source>
        <dbReference type="SAM" id="MobiDB-lite"/>
    </source>
</evidence>
<protein>
    <submittedName>
        <fullName evidence="2">Uncharacterized protein</fullName>
    </submittedName>
</protein>
<feature type="region of interest" description="Disordered" evidence="1">
    <location>
        <begin position="81"/>
        <end position="101"/>
    </location>
</feature>
<comment type="caution">
    <text evidence="2">The sequence shown here is derived from an EMBL/GenBank/DDBJ whole genome shotgun (WGS) entry which is preliminary data.</text>
</comment>
<evidence type="ECO:0000313" key="2">
    <source>
        <dbReference type="EMBL" id="KAK4076859.1"/>
    </source>
</evidence>
<dbReference type="Proteomes" id="UP001287286">
    <property type="component" value="Unassembled WGS sequence"/>
</dbReference>
<proteinExistence type="predicted"/>
<sequence>MATFRNFKNESSLTTYSRTAKELLAYYYRVVYRQDGHFTREAEDQVLPRDVIEPTRLQRHAMSDIVGALGAVKKAVKDAGGCDDEEDRVAPLSGSGDGKGRGRKAEVRGLVWAEPKNFTNHNSAIVWIMQLLVFDYACFYKQDEKDGILDCIRLMVENAFSVKEETPFGHALAWRNYLGTVGKSAVTRHQARWSQDGQTLTLNGVTLHMDHVPQLLMPEYRQAHRLLFDELLFGADDIAPVESWRVHDDLDLEEYGGSWLTDKRNTEVLPGVQDALLRQIQSRAGLRQVFVRDGPAGQKVLCRKAIAIYEAHVQEFLQRLVTLIHAPPCPPAPSQPLLQPPGLHGQNK</sequence>
<evidence type="ECO:0000313" key="3">
    <source>
        <dbReference type="Proteomes" id="UP001287286"/>
    </source>
</evidence>
<reference evidence="2 3" key="1">
    <citation type="journal article" date="2024" name="Microbiol. Resour. Announc.">
        <title>Genome annotations for the ascomycete fungi Trichoderma harzianum, Trichoderma aggressivum, and Purpureocillium lilacinum.</title>
        <authorList>
            <person name="Beijen E.P.W."/>
            <person name="Ohm R.A."/>
        </authorList>
    </citation>
    <scope>NUCLEOTIDE SEQUENCE [LARGE SCALE GENOMIC DNA]</scope>
    <source>
        <strain evidence="2 3">CBS 150709</strain>
    </source>
</reference>
<gene>
    <name evidence="2" type="ORF">Purlil1_12541</name>
</gene>
<keyword evidence="3" id="KW-1185">Reference proteome</keyword>
<dbReference type="EMBL" id="JAWRVI010000111">
    <property type="protein sequence ID" value="KAK4076859.1"/>
    <property type="molecule type" value="Genomic_DNA"/>
</dbReference>
<accession>A0ABR0BGK1</accession>